<accession>Q5GX09</accession>
<dbReference type="HOGENOM" id="CLU_021038_0_0_6"/>
<organism evidence="2 3">
    <name type="scientific">Xanthomonas oryzae pv. oryzae (strain KACC10331 / KXO85)</name>
    <dbReference type="NCBI Taxonomy" id="291331"/>
    <lineage>
        <taxon>Bacteria</taxon>
        <taxon>Pseudomonadati</taxon>
        <taxon>Pseudomonadota</taxon>
        <taxon>Gammaproteobacteria</taxon>
        <taxon>Lysobacterales</taxon>
        <taxon>Lysobacteraceae</taxon>
        <taxon>Xanthomonas</taxon>
    </lineage>
</organism>
<reference evidence="2 3" key="1">
    <citation type="journal article" date="2005" name="Nucleic Acids Res.">
        <title>The genome sequence of Xanthomonas oryzae pathovar oryzae KACC10331, the bacterial blight pathogen of rice.</title>
        <authorList>
            <person name="Lee B.M."/>
            <person name="Park Y.J."/>
            <person name="Park D.S."/>
            <person name="Kang H.W."/>
            <person name="Kim J.G."/>
            <person name="Song E.S."/>
            <person name="Park I.C."/>
            <person name="Yoon U.H."/>
            <person name="Hahn J.H."/>
            <person name="Koo B.S."/>
            <person name="Lee G.B."/>
            <person name="Kim H."/>
            <person name="Park H.S."/>
            <person name="Yoon K.O."/>
            <person name="Kim J.H."/>
            <person name="Jung C.H."/>
            <person name="Koh N.H."/>
            <person name="Seo J.S."/>
            <person name="Go S.J."/>
        </authorList>
    </citation>
    <scope>NUCLEOTIDE SEQUENCE [LARGE SCALE GENOMIC DNA]</scope>
    <source>
        <strain evidence="3">KACC10331 / KXO85</strain>
    </source>
</reference>
<feature type="domain" description="T6SS Phospholipase effector Tle1-like catalytic" evidence="1">
    <location>
        <begin position="248"/>
        <end position="359"/>
    </location>
</feature>
<dbReference type="EMBL" id="AE013598">
    <property type="protein sequence ID" value="AAW76762.1"/>
    <property type="molecule type" value="Genomic_DNA"/>
</dbReference>
<sequence>MTFYPTGALPMPHDGQRRLTPSEAQRRAEAMACLRDKSSECQGQVHVNLFFDGTGNNWKWEGTFIEGKKRSTQTQRNRDGHSNIARLWDASFNEPDDGLFSVYMPGVGTPFPEVGDTSTEGSALGGAAALYGAHRINWAIIQVYNSIHRYLDINHAPLIPDDSARLIVSQMSQLSLAEGFRRRTYLEIYGRKLEQLVKTHQRKIKSLNIAVFGFSRGAAAARAFVHWLYEVVQPWGSGCGYNLAGVPMQLTFLGIFDTVASVGMAAMSRVSEGKMAWAHGEMMSIHPEVKQCVHFAALHEQRINFPADLAASGKEALYPGMHSDVGGGYSPGGQGKDCVDAQALGAAKLSQIPLIDMHHEAIKAGVPLMTMEEIRQRPALAKYFACHPQLIDAYNGWLAGHAIAGGDHMQQIRQHCRQYVRWKGMRLWEGPDSLLQQPFYVRADAEDKVDLAKAQHAFGQLVADMSRQNDAVDGYQQAFADYKARDQAWQTSRQGPRPVPPRRIVSADLADAGTKELLDVVLSKKPVPPVVANLFDNYVHDSLAGFYIKRWTELDIPVAATNGYLRYRSVFKLTSSWQQRECVDTLTTPMPPANVPSIDQAFGMMGNAMR</sequence>
<protein>
    <recommendedName>
        <fullName evidence="1">T6SS Phospholipase effector Tle1-like catalytic domain-containing protein</fullName>
    </recommendedName>
</protein>
<dbReference type="PANTHER" id="PTHR33840:SF1">
    <property type="entry name" value="TLE1 PHOSPHOLIPASE DOMAIN-CONTAINING PROTEIN"/>
    <property type="match status" value="1"/>
</dbReference>
<keyword evidence="3" id="KW-1185">Reference proteome</keyword>
<dbReference type="AlphaFoldDB" id="Q5GX09"/>
<proteinExistence type="predicted"/>
<evidence type="ECO:0000313" key="3">
    <source>
        <dbReference type="Proteomes" id="UP000006735"/>
    </source>
</evidence>
<dbReference type="KEGG" id="xoo:XOO3508"/>
<evidence type="ECO:0000313" key="2">
    <source>
        <dbReference type="EMBL" id="AAW76762.1"/>
    </source>
</evidence>
<dbReference type="STRING" id="291331.XOO3508"/>
<gene>
    <name evidence="2" type="ordered locus">XOO3508</name>
</gene>
<dbReference type="PROSITE" id="PS50007">
    <property type="entry name" value="PIPLC_X_DOMAIN"/>
    <property type="match status" value="1"/>
</dbReference>
<dbReference type="InterPro" id="IPR018712">
    <property type="entry name" value="Tle1-like_cat"/>
</dbReference>
<dbReference type="PANTHER" id="PTHR33840">
    <property type="match status" value="1"/>
</dbReference>
<dbReference type="Pfam" id="PF09994">
    <property type="entry name" value="T6SS_Tle1-like_cat"/>
    <property type="match status" value="1"/>
</dbReference>
<evidence type="ECO:0000259" key="1">
    <source>
        <dbReference type="Pfam" id="PF09994"/>
    </source>
</evidence>
<dbReference type="Proteomes" id="UP000006735">
    <property type="component" value="Chromosome"/>
</dbReference>
<name>Q5GX09_XANOR</name>